<dbReference type="InterPro" id="IPR052042">
    <property type="entry name" value="Tail_sheath_structural"/>
</dbReference>
<dbReference type="EMBL" id="CP114413">
    <property type="protein sequence ID" value="WAZ20005.1"/>
    <property type="molecule type" value="Genomic_DNA"/>
</dbReference>
<organism evidence="5 6">
    <name type="scientific">Streptomyces cinnabarinus</name>
    <dbReference type="NCBI Taxonomy" id="67287"/>
    <lineage>
        <taxon>Bacteria</taxon>
        <taxon>Bacillati</taxon>
        <taxon>Actinomycetota</taxon>
        <taxon>Actinomycetes</taxon>
        <taxon>Kitasatosporales</taxon>
        <taxon>Streptomycetaceae</taxon>
        <taxon>Streptomyces</taxon>
    </lineage>
</organism>
<evidence type="ECO:0000259" key="3">
    <source>
        <dbReference type="Pfam" id="PF04984"/>
    </source>
</evidence>
<reference evidence="5" key="1">
    <citation type="submission" date="2022-12" db="EMBL/GenBank/DDBJ databases">
        <authorList>
            <person name="Ruckert C."/>
            <person name="Busche T."/>
            <person name="Kalinowski J."/>
            <person name="Wittmann C."/>
        </authorList>
    </citation>
    <scope>NUCLEOTIDE SEQUENCE</scope>
    <source>
        <strain evidence="5">DSM 40467</strain>
    </source>
</reference>
<dbReference type="Pfam" id="PF17482">
    <property type="entry name" value="Phage_sheath_1C"/>
    <property type="match status" value="1"/>
</dbReference>
<dbReference type="Proteomes" id="UP001164439">
    <property type="component" value="Chromosome"/>
</dbReference>
<evidence type="ECO:0000313" key="5">
    <source>
        <dbReference type="EMBL" id="WAZ20005.1"/>
    </source>
</evidence>
<feature type="domain" description="Tail sheath protein subtilisin-like" evidence="3">
    <location>
        <begin position="346"/>
        <end position="422"/>
    </location>
</feature>
<proteinExistence type="inferred from homology"/>
<dbReference type="RefSeq" id="WP_269657696.1">
    <property type="nucleotide sequence ID" value="NZ_CP114413.1"/>
</dbReference>
<evidence type="ECO:0000256" key="1">
    <source>
        <dbReference type="ARBA" id="ARBA00008005"/>
    </source>
</evidence>
<dbReference type="Pfam" id="PF04984">
    <property type="entry name" value="Phage_sheath_1"/>
    <property type="match status" value="1"/>
</dbReference>
<feature type="region of interest" description="Disordered" evidence="2">
    <location>
        <begin position="178"/>
        <end position="243"/>
    </location>
</feature>
<evidence type="ECO:0000259" key="4">
    <source>
        <dbReference type="Pfam" id="PF17482"/>
    </source>
</evidence>
<feature type="compositionally biased region" description="Acidic residues" evidence="2">
    <location>
        <begin position="219"/>
        <end position="228"/>
    </location>
</feature>
<name>A0ABY7K886_9ACTN</name>
<comment type="similarity">
    <text evidence="1">Belongs to the myoviridae tail sheath protein family.</text>
</comment>
<dbReference type="PANTHER" id="PTHR35861:SF1">
    <property type="entry name" value="PHAGE TAIL SHEATH PROTEIN"/>
    <property type="match status" value="1"/>
</dbReference>
<dbReference type="Gene3D" id="3.40.50.11780">
    <property type="match status" value="2"/>
</dbReference>
<feature type="domain" description="Tail sheath protein C-terminal" evidence="4">
    <location>
        <begin position="431"/>
        <end position="533"/>
    </location>
</feature>
<evidence type="ECO:0000256" key="2">
    <source>
        <dbReference type="SAM" id="MobiDB-lite"/>
    </source>
</evidence>
<keyword evidence="6" id="KW-1185">Reference proteome</keyword>
<gene>
    <name evidence="5" type="ORF">STRCI_001095</name>
</gene>
<evidence type="ECO:0000313" key="6">
    <source>
        <dbReference type="Proteomes" id="UP001164439"/>
    </source>
</evidence>
<protein>
    <submittedName>
        <fullName evidence="5">Phage tail sheath subtilisin-like domain-containing protein</fullName>
    </submittedName>
</protein>
<dbReference type="InterPro" id="IPR035089">
    <property type="entry name" value="Phage_sheath_subtilisin"/>
</dbReference>
<accession>A0ABY7K886</accession>
<dbReference type="PANTHER" id="PTHR35861">
    <property type="match status" value="1"/>
</dbReference>
<dbReference type="InterPro" id="IPR020287">
    <property type="entry name" value="Tail_sheath_C"/>
</dbReference>
<feature type="compositionally biased region" description="Low complexity" evidence="2">
    <location>
        <begin position="197"/>
        <end position="215"/>
    </location>
</feature>
<sequence length="541" mass="58589">MPVRATYPGVYINEVKSRVRTITGVPTSIAAFVGTAPRGPVDDPVRITSWADYETHFGGLAEGSDMSYAVQQFYLNGGADAVIVRLVPRGAKALTFRVGKDSQGENRPLLKATSPGAWALGLRARVDYDKLPAGDEFYNLTIRDCGTGFEESYRTISADPDSPRSLRRVLSGSRLVVVEDEGTARPQAHDTPDPAPDDLLACPPAGRTGQPAEGGVPDGDADGDEDGDQLSSRPGKPENEPVEITATDYLGSELEKSGIHQLRKTDIFNLLCLPGCPPTVLPDALRLCVEQRAVLLVDPPSEWAEKTPDAVAQAALSTPPLPDEAAKNAALYFPEVMLPDRLRDGEIRNFPPCGVMAGVLARTDAQRGVWKAPAGTDATLTGVVGLRTPMTDAENGLLNPLGINCLRQLPGLGPVAWGARTLRGADHLSDEWKYLPVRRLALFIEESLFRGTQWVVFEPNDEPLWSSIRLNVGAFMNSLFREGAFQGRTPDEAYLVKCDRENNPQNDIDRGIVNIQVGFAPLKPAEFVIIHIEQLAGQIQT</sequence>